<dbReference type="GO" id="GO:0006508">
    <property type="term" value="P:proteolysis"/>
    <property type="evidence" value="ECO:0007669"/>
    <property type="project" value="UniProtKB-KW"/>
</dbReference>
<feature type="domain" description="Peptidase M1 leukotriene A4 hydrolase/aminopeptidase C-terminal" evidence="8">
    <location>
        <begin position="56"/>
        <end position="195"/>
    </location>
</feature>
<evidence type="ECO:0000259" key="8">
    <source>
        <dbReference type="SMART" id="SM01263"/>
    </source>
</evidence>
<dbReference type="SMART" id="SM01263">
    <property type="entry name" value="Leuk-A4-hydro_C"/>
    <property type="match status" value="1"/>
</dbReference>
<comment type="cofactor">
    <cofactor evidence="1">
        <name>Zn(2+)</name>
        <dbReference type="ChEBI" id="CHEBI:29105"/>
    </cofactor>
</comment>
<dbReference type="SUPFAM" id="SSF48371">
    <property type="entry name" value="ARM repeat"/>
    <property type="match status" value="1"/>
</dbReference>
<reference evidence="9" key="1">
    <citation type="submission" date="2020-06" db="EMBL/GenBank/DDBJ databases">
        <title>Draft genome of Bugula neritina, a colonial animal packing powerful symbionts and potential medicines.</title>
        <authorList>
            <person name="Rayko M."/>
        </authorList>
    </citation>
    <scope>NUCLEOTIDE SEQUENCE [LARGE SCALE GENOMIC DNA]</scope>
    <source>
        <strain evidence="9">Kwan_BN1</strain>
    </source>
</reference>
<dbReference type="Proteomes" id="UP000593567">
    <property type="component" value="Unassembled WGS sequence"/>
</dbReference>
<evidence type="ECO:0000256" key="2">
    <source>
        <dbReference type="ARBA" id="ARBA00010136"/>
    </source>
</evidence>
<keyword evidence="6" id="KW-0862">Zinc</keyword>
<dbReference type="EMBL" id="VXIV02000348">
    <property type="protein sequence ID" value="KAF6038806.1"/>
    <property type="molecule type" value="Genomic_DNA"/>
</dbReference>
<dbReference type="InterPro" id="IPR015211">
    <property type="entry name" value="Peptidase_M1_C"/>
</dbReference>
<dbReference type="InterPro" id="IPR038502">
    <property type="entry name" value="M1_LTA-4_hydro/amino_C_sf"/>
</dbReference>
<dbReference type="Gene3D" id="1.25.40.320">
    <property type="entry name" value="Peptidase M1, leukotriene A4 hydrolase/aminopeptidase C-terminal domain"/>
    <property type="match status" value="1"/>
</dbReference>
<proteinExistence type="inferred from homology"/>
<dbReference type="Pfam" id="PF09127">
    <property type="entry name" value="Leuk-A4-hydro_C"/>
    <property type="match status" value="1"/>
</dbReference>
<dbReference type="SUPFAM" id="SSF55486">
    <property type="entry name" value="Metalloproteases ('zincins'), catalytic domain"/>
    <property type="match status" value="1"/>
</dbReference>
<protein>
    <submittedName>
        <fullName evidence="9">LTA4H</fullName>
    </submittedName>
</protein>
<dbReference type="GO" id="GO:0008270">
    <property type="term" value="F:zinc ion binding"/>
    <property type="evidence" value="ECO:0007669"/>
    <property type="project" value="InterPro"/>
</dbReference>
<evidence type="ECO:0000256" key="1">
    <source>
        <dbReference type="ARBA" id="ARBA00001947"/>
    </source>
</evidence>
<evidence type="ECO:0000256" key="7">
    <source>
        <dbReference type="ARBA" id="ARBA00023049"/>
    </source>
</evidence>
<evidence type="ECO:0000256" key="4">
    <source>
        <dbReference type="ARBA" id="ARBA00022723"/>
    </source>
</evidence>
<comment type="similarity">
    <text evidence="2">Belongs to the peptidase M1 family.</text>
</comment>
<dbReference type="GO" id="GO:0043171">
    <property type="term" value="P:peptide catabolic process"/>
    <property type="evidence" value="ECO:0007669"/>
    <property type="project" value="TreeGrafter"/>
</dbReference>
<dbReference type="GO" id="GO:0004177">
    <property type="term" value="F:aminopeptidase activity"/>
    <property type="evidence" value="ECO:0007669"/>
    <property type="project" value="TreeGrafter"/>
</dbReference>
<evidence type="ECO:0000256" key="6">
    <source>
        <dbReference type="ARBA" id="ARBA00022833"/>
    </source>
</evidence>
<accession>A0A7J7KLR9</accession>
<keyword evidence="5" id="KW-0378">Hydrolase</keyword>
<dbReference type="InterPro" id="IPR034015">
    <property type="entry name" value="M1_LTA4H"/>
</dbReference>
<comment type="caution">
    <text evidence="9">The sequence shown here is derived from an EMBL/GenBank/DDBJ whole genome shotgun (WGS) entry which is preliminary data.</text>
</comment>
<organism evidence="9 10">
    <name type="scientific">Bugula neritina</name>
    <name type="common">Brown bryozoan</name>
    <name type="synonym">Sertularia neritina</name>
    <dbReference type="NCBI Taxonomy" id="10212"/>
    <lineage>
        <taxon>Eukaryota</taxon>
        <taxon>Metazoa</taxon>
        <taxon>Spiralia</taxon>
        <taxon>Lophotrochozoa</taxon>
        <taxon>Bryozoa</taxon>
        <taxon>Gymnolaemata</taxon>
        <taxon>Cheilostomatida</taxon>
        <taxon>Flustrina</taxon>
        <taxon>Buguloidea</taxon>
        <taxon>Bugulidae</taxon>
        <taxon>Bugula</taxon>
    </lineage>
</organism>
<dbReference type="PANTHER" id="PTHR45726">
    <property type="entry name" value="LEUKOTRIENE A-4 HYDROLASE"/>
    <property type="match status" value="1"/>
</dbReference>
<dbReference type="PANTHER" id="PTHR45726:SF3">
    <property type="entry name" value="LEUKOTRIENE A-4 HYDROLASE"/>
    <property type="match status" value="1"/>
</dbReference>
<dbReference type="GO" id="GO:0004301">
    <property type="term" value="F:epoxide hydrolase activity"/>
    <property type="evidence" value="ECO:0007669"/>
    <property type="project" value="TreeGrafter"/>
</dbReference>
<dbReference type="InterPro" id="IPR016024">
    <property type="entry name" value="ARM-type_fold"/>
</dbReference>
<keyword evidence="4" id="KW-0479">Metal-binding</keyword>
<dbReference type="GO" id="GO:0008237">
    <property type="term" value="F:metallopeptidase activity"/>
    <property type="evidence" value="ECO:0007669"/>
    <property type="project" value="UniProtKB-KW"/>
</dbReference>
<dbReference type="OrthoDB" id="79562at2759"/>
<sequence length="198" mass="22809">MNSGWTDLAHTIKEFGPTNPLTKLVLDLTDGTHPEDSFSLVPYEKGCAFLYTIEAALGGAAVVEPWLRAYIQKFKGKSIKTDEWKEFLYSYFSTEEQDAMPVERILQMGDLYELPKSNNAEIVSRWYQLCLRGRTRNQLDPTLQFVTDVGRMKFVRPLYQDMYAFEDVRQIAIDAFETNRPNMHPQTAAMVAKDLHLE</sequence>
<keyword evidence="10" id="KW-1185">Reference proteome</keyword>
<dbReference type="GO" id="GO:0005829">
    <property type="term" value="C:cytosol"/>
    <property type="evidence" value="ECO:0007669"/>
    <property type="project" value="TreeGrafter"/>
</dbReference>
<gene>
    <name evidence="9" type="ORF">EB796_002885</name>
</gene>
<keyword evidence="3" id="KW-0645">Protease</keyword>
<evidence type="ECO:0000313" key="10">
    <source>
        <dbReference type="Proteomes" id="UP000593567"/>
    </source>
</evidence>
<dbReference type="AlphaFoldDB" id="A0A7J7KLR9"/>
<evidence type="ECO:0000256" key="3">
    <source>
        <dbReference type="ARBA" id="ARBA00022670"/>
    </source>
</evidence>
<keyword evidence="7" id="KW-0482">Metalloprotease</keyword>
<evidence type="ECO:0000256" key="5">
    <source>
        <dbReference type="ARBA" id="ARBA00022801"/>
    </source>
</evidence>
<name>A0A7J7KLR9_BUGNE</name>
<evidence type="ECO:0000313" key="9">
    <source>
        <dbReference type="EMBL" id="KAF6038806.1"/>
    </source>
</evidence>